<dbReference type="InterPro" id="IPR019277">
    <property type="entry name" value="DUF2304"/>
</dbReference>
<dbReference type="Proteomes" id="UP000662747">
    <property type="component" value="Chromosome"/>
</dbReference>
<dbReference type="Gene3D" id="3.90.550.10">
    <property type="entry name" value="Spore Coat Polysaccharide Biosynthesis Protein SpsA, Chain A"/>
    <property type="match status" value="1"/>
</dbReference>
<dbReference type="CDD" id="cd04179">
    <property type="entry name" value="DPM_DPG-synthase_like"/>
    <property type="match status" value="1"/>
</dbReference>
<gene>
    <name evidence="4" type="ORF">JY651_09185</name>
</gene>
<dbReference type="InterPro" id="IPR001173">
    <property type="entry name" value="Glyco_trans_2-like"/>
</dbReference>
<reference evidence="4 5" key="1">
    <citation type="submission" date="2021-02" db="EMBL/GenBank/DDBJ databases">
        <title>De Novo genome assembly of isolated myxobacteria.</title>
        <authorList>
            <person name="Stevens D.C."/>
        </authorList>
    </citation>
    <scope>NUCLEOTIDE SEQUENCE [LARGE SCALE GENOMIC DNA]</scope>
    <source>
        <strain evidence="5">SCPEA02</strain>
    </source>
</reference>
<sequence length="400" mass="42810">MSLPFIVLVVAVLFFVLSQFGARLAARHSVTWYLVSGFIVLAAIRPDWLLPVAHLLGITLVSNMVLAGLTMFLFVQMLEQYSENTRLQRQVVRMVSSIAAQSFPERVREPGDSRPRVLVVLPCYNESASLPVLVPRLTALQRATPDLDLDFCIVNDGSVDATPEVLRRLAPRNHVTHHTNIGVSGGLRTGFMVAQGTGADFAVQCDSDGQHPIESIPDLVRSARERETDMLIGSRFSGVVGGQDTLASTTRLRRTGGVVITTLLGMFGSAARVSDPTSGFRVYSRRAMATLLQLMPDEYPEPESIALVTLAGLRVREYGVTMSPRTTGTSSLSGLKSLRFMTKVSAALLGLRLRSLMNRSASRASGGKGGGSGGPGAPVISLPESAPVAPLVGDQVNAGK</sequence>
<evidence type="ECO:0000256" key="2">
    <source>
        <dbReference type="SAM" id="Phobius"/>
    </source>
</evidence>
<protein>
    <submittedName>
        <fullName evidence="4">DUF2304 family protein</fullName>
    </submittedName>
</protein>
<dbReference type="SUPFAM" id="SSF53448">
    <property type="entry name" value="Nucleotide-diphospho-sugar transferases"/>
    <property type="match status" value="1"/>
</dbReference>
<evidence type="ECO:0000256" key="1">
    <source>
        <dbReference type="SAM" id="MobiDB-lite"/>
    </source>
</evidence>
<organism evidence="4 5">
    <name type="scientific">Pyxidicoccus parkwayensis</name>
    <dbReference type="NCBI Taxonomy" id="2813578"/>
    <lineage>
        <taxon>Bacteria</taxon>
        <taxon>Pseudomonadati</taxon>
        <taxon>Myxococcota</taxon>
        <taxon>Myxococcia</taxon>
        <taxon>Myxococcales</taxon>
        <taxon>Cystobacterineae</taxon>
        <taxon>Myxococcaceae</taxon>
        <taxon>Pyxidicoccus</taxon>
    </lineage>
</organism>
<dbReference type="PANTHER" id="PTHR48090:SF7">
    <property type="entry name" value="RFBJ PROTEIN"/>
    <property type="match status" value="1"/>
</dbReference>
<dbReference type="RefSeq" id="WP_206726638.1">
    <property type="nucleotide sequence ID" value="NZ_CP071090.1"/>
</dbReference>
<dbReference type="Pfam" id="PF00535">
    <property type="entry name" value="Glycos_transf_2"/>
    <property type="match status" value="1"/>
</dbReference>
<accession>A0ABX7P3Q8</accession>
<dbReference type="InterPro" id="IPR029044">
    <property type="entry name" value="Nucleotide-diphossugar_trans"/>
</dbReference>
<keyword evidence="2" id="KW-1133">Transmembrane helix</keyword>
<evidence type="ECO:0000259" key="3">
    <source>
        <dbReference type="Pfam" id="PF00535"/>
    </source>
</evidence>
<feature type="domain" description="Glycosyltransferase 2-like" evidence="3">
    <location>
        <begin position="119"/>
        <end position="288"/>
    </location>
</feature>
<proteinExistence type="predicted"/>
<keyword evidence="2" id="KW-0472">Membrane</keyword>
<evidence type="ECO:0000313" key="4">
    <source>
        <dbReference type="EMBL" id="QSQ25081.1"/>
    </source>
</evidence>
<evidence type="ECO:0000313" key="5">
    <source>
        <dbReference type="Proteomes" id="UP000662747"/>
    </source>
</evidence>
<dbReference type="Pfam" id="PF10066">
    <property type="entry name" value="DUF2304"/>
    <property type="match status" value="1"/>
</dbReference>
<feature type="compositionally biased region" description="Gly residues" evidence="1">
    <location>
        <begin position="366"/>
        <end position="376"/>
    </location>
</feature>
<dbReference type="EMBL" id="CP071090">
    <property type="protein sequence ID" value="QSQ25081.1"/>
    <property type="molecule type" value="Genomic_DNA"/>
</dbReference>
<feature type="transmembrane region" description="Helical" evidence="2">
    <location>
        <begin position="49"/>
        <end position="75"/>
    </location>
</feature>
<name>A0ABX7P3Q8_9BACT</name>
<feature type="region of interest" description="Disordered" evidence="1">
    <location>
        <begin position="361"/>
        <end position="400"/>
    </location>
</feature>
<keyword evidence="2" id="KW-0812">Transmembrane</keyword>
<dbReference type="PANTHER" id="PTHR48090">
    <property type="entry name" value="UNDECAPRENYL-PHOSPHATE 4-DEOXY-4-FORMAMIDO-L-ARABINOSE TRANSFERASE-RELATED"/>
    <property type="match status" value="1"/>
</dbReference>
<dbReference type="InterPro" id="IPR050256">
    <property type="entry name" value="Glycosyltransferase_2"/>
</dbReference>
<keyword evidence="5" id="KW-1185">Reference proteome</keyword>